<dbReference type="HAMAP" id="MF_01033">
    <property type="entry name" value="LeuB_type1"/>
    <property type="match status" value="1"/>
</dbReference>
<evidence type="ECO:0000256" key="14">
    <source>
        <dbReference type="HAMAP-Rule" id="MF_01033"/>
    </source>
</evidence>
<keyword evidence="6 14" id="KW-0432">Leucine biosynthesis</keyword>
<dbReference type="GO" id="GO:0005829">
    <property type="term" value="C:cytosol"/>
    <property type="evidence" value="ECO:0007669"/>
    <property type="project" value="TreeGrafter"/>
</dbReference>
<feature type="binding site" evidence="14">
    <location>
        <position position="273"/>
    </location>
    <ligand>
        <name>Mg(2+)</name>
        <dbReference type="ChEBI" id="CHEBI:18420"/>
    </ligand>
</feature>
<keyword evidence="10 14" id="KW-0560">Oxidoreductase</keyword>
<evidence type="ECO:0000256" key="12">
    <source>
        <dbReference type="ARBA" id="ARBA00023211"/>
    </source>
</evidence>
<dbReference type="InterPro" id="IPR019818">
    <property type="entry name" value="IsoCit/isopropylmalate_DH_CS"/>
</dbReference>
<dbReference type="SMART" id="SM01329">
    <property type="entry name" value="Iso_dh"/>
    <property type="match status" value="1"/>
</dbReference>
<organism evidence="17 18">
    <name type="scientific">Sediminibacterium ginsengisoli</name>
    <dbReference type="NCBI Taxonomy" id="413434"/>
    <lineage>
        <taxon>Bacteria</taxon>
        <taxon>Pseudomonadati</taxon>
        <taxon>Bacteroidota</taxon>
        <taxon>Chitinophagia</taxon>
        <taxon>Chitinophagales</taxon>
        <taxon>Chitinophagaceae</taxon>
        <taxon>Sediminibacterium</taxon>
    </lineage>
</organism>
<dbReference type="GO" id="GO:0003862">
    <property type="term" value="F:3-isopropylmalate dehydrogenase activity"/>
    <property type="evidence" value="ECO:0007669"/>
    <property type="project" value="UniProtKB-UniRule"/>
</dbReference>
<evidence type="ECO:0000256" key="4">
    <source>
        <dbReference type="ARBA" id="ARBA00008319"/>
    </source>
</evidence>
<keyword evidence="8 14" id="KW-0479">Metal-binding</keyword>
<feature type="binding site" evidence="14">
    <location>
        <position position="249"/>
    </location>
    <ligand>
        <name>Mg(2+)</name>
        <dbReference type="ChEBI" id="CHEBI:18420"/>
    </ligand>
</feature>
<feature type="binding site" evidence="14">
    <location>
        <position position="125"/>
    </location>
    <ligand>
        <name>substrate</name>
    </ligand>
</feature>
<dbReference type="EC" id="1.1.1.85" evidence="14"/>
<keyword evidence="7 14" id="KW-0028">Amino-acid biosynthesis</keyword>
<dbReference type="Proteomes" id="UP000190888">
    <property type="component" value="Unassembled WGS sequence"/>
</dbReference>
<evidence type="ECO:0000256" key="9">
    <source>
        <dbReference type="ARBA" id="ARBA00022842"/>
    </source>
</evidence>
<dbReference type="STRING" id="413434.SAMN04488132_11249"/>
<dbReference type="InterPro" id="IPR004429">
    <property type="entry name" value="Isopropylmalate_DH"/>
</dbReference>
<accession>A0A1T4RGQ0</accession>
<evidence type="ECO:0000256" key="10">
    <source>
        <dbReference type="ARBA" id="ARBA00023002"/>
    </source>
</evidence>
<keyword evidence="14" id="KW-0963">Cytoplasm</keyword>
<evidence type="ECO:0000256" key="2">
    <source>
        <dbReference type="ARBA" id="ARBA00001936"/>
    </source>
</evidence>
<evidence type="ECO:0000256" key="1">
    <source>
        <dbReference type="ARBA" id="ARBA00000624"/>
    </source>
</evidence>
<dbReference type="PROSITE" id="PS00470">
    <property type="entry name" value="IDH_IMDH"/>
    <property type="match status" value="1"/>
</dbReference>
<dbReference type="PANTHER" id="PTHR42979">
    <property type="entry name" value="3-ISOPROPYLMALATE DEHYDROGENASE"/>
    <property type="match status" value="1"/>
</dbReference>
<evidence type="ECO:0000256" key="11">
    <source>
        <dbReference type="ARBA" id="ARBA00023027"/>
    </source>
</evidence>
<dbReference type="GO" id="GO:0000287">
    <property type="term" value="F:magnesium ion binding"/>
    <property type="evidence" value="ECO:0007669"/>
    <property type="project" value="InterPro"/>
</dbReference>
<comment type="catalytic activity">
    <reaction evidence="1 14 15">
        <text>(2R,3S)-3-isopropylmalate + NAD(+) = 4-methyl-2-oxopentanoate + CO2 + NADH</text>
        <dbReference type="Rhea" id="RHEA:32271"/>
        <dbReference type="ChEBI" id="CHEBI:16526"/>
        <dbReference type="ChEBI" id="CHEBI:17865"/>
        <dbReference type="ChEBI" id="CHEBI:35121"/>
        <dbReference type="ChEBI" id="CHEBI:57540"/>
        <dbReference type="ChEBI" id="CHEBI:57945"/>
        <dbReference type="EC" id="1.1.1.85"/>
    </reaction>
</comment>
<dbReference type="GO" id="GO:0051287">
    <property type="term" value="F:NAD binding"/>
    <property type="evidence" value="ECO:0007669"/>
    <property type="project" value="InterPro"/>
</dbReference>
<proteinExistence type="inferred from homology"/>
<gene>
    <name evidence="14" type="primary">leuB</name>
    <name evidence="17" type="ORF">SAMN04488132_11249</name>
</gene>
<feature type="domain" description="Isopropylmalate dehydrogenase-like" evidence="16">
    <location>
        <begin position="32"/>
        <end position="374"/>
    </location>
</feature>
<dbReference type="Pfam" id="PF00180">
    <property type="entry name" value="Iso_dh"/>
    <property type="match status" value="1"/>
</dbReference>
<dbReference type="PANTHER" id="PTHR42979:SF1">
    <property type="entry name" value="3-ISOPROPYLMALATE DEHYDROGENASE"/>
    <property type="match status" value="1"/>
</dbReference>
<comment type="function">
    <text evidence="14 15">Catalyzes the oxidation of 3-carboxy-2-hydroxy-4-methylpentanoate (3-isopropylmalate) to 3-carboxy-4-methyl-2-oxopentanoate. The product decarboxylates to 4-methyl-2 oxopentanoate.</text>
</comment>
<evidence type="ECO:0000256" key="13">
    <source>
        <dbReference type="ARBA" id="ARBA00023304"/>
    </source>
</evidence>
<dbReference type="Gene3D" id="3.40.718.10">
    <property type="entry name" value="Isopropylmalate Dehydrogenase"/>
    <property type="match status" value="1"/>
</dbReference>
<keyword evidence="18" id="KW-1185">Reference proteome</keyword>
<feature type="site" description="Important for catalysis" evidence="14">
    <location>
        <position position="170"/>
    </location>
</feature>
<dbReference type="AlphaFoldDB" id="A0A1T4RGQ0"/>
<comment type="pathway">
    <text evidence="3 14 15">Amino-acid biosynthesis; L-leucine biosynthesis; L-leucine from 3-methyl-2-oxobutanoate: step 3/4.</text>
</comment>
<dbReference type="NCBIfam" id="TIGR00169">
    <property type="entry name" value="leuB"/>
    <property type="match status" value="1"/>
</dbReference>
<dbReference type="EMBL" id="FUWH01000012">
    <property type="protein sequence ID" value="SKA15067.1"/>
    <property type="molecule type" value="Genomic_DNA"/>
</dbReference>
<reference evidence="17 18" key="1">
    <citation type="submission" date="2017-02" db="EMBL/GenBank/DDBJ databases">
        <authorList>
            <person name="Peterson S.W."/>
        </authorList>
    </citation>
    <scope>NUCLEOTIDE SEQUENCE [LARGE SCALE GENOMIC DNA]</scope>
    <source>
        <strain evidence="17 18">DSM 22335</strain>
    </source>
</reference>
<feature type="binding site" evidence="14">
    <location>
        <position position="277"/>
    </location>
    <ligand>
        <name>Mg(2+)</name>
        <dbReference type="ChEBI" id="CHEBI:18420"/>
    </ligand>
</feature>
<comment type="subcellular location">
    <subcellularLocation>
        <location evidence="14">Cytoplasm</location>
    </subcellularLocation>
</comment>
<evidence type="ECO:0000256" key="15">
    <source>
        <dbReference type="RuleBase" id="RU004445"/>
    </source>
</evidence>
<evidence type="ECO:0000259" key="16">
    <source>
        <dbReference type="SMART" id="SM01329"/>
    </source>
</evidence>
<keyword evidence="11 14" id="KW-0520">NAD</keyword>
<feature type="binding site" evidence="14">
    <location>
        <position position="135"/>
    </location>
    <ligand>
        <name>substrate</name>
    </ligand>
</feature>
<comment type="cofactor">
    <cofactor evidence="2">
        <name>Mn(2+)</name>
        <dbReference type="ChEBI" id="CHEBI:29035"/>
    </cofactor>
</comment>
<name>A0A1T4RGQ0_9BACT</name>
<keyword evidence="9 14" id="KW-0460">Magnesium</keyword>
<evidence type="ECO:0000313" key="17">
    <source>
        <dbReference type="EMBL" id="SKA15067.1"/>
    </source>
</evidence>
<keyword evidence="13 14" id="KW-0100">Branched-chain amino acid biosynthesis</keyword>
<dbReference type="InterPro" id="IPR024084">
    <property type="entry name" value="IsoPropMal-DH-like_dom"/>
</dbReference>
<dbReference type="SUPFAM" id="SSF53659">
    <property type="entry name" value="Isocitrate/Isopropylmalate dehydrogenase-like"/>
    <property type="match status" value="1"/>
</dbReference>
<dbReference type="UniPathway" id="UPA00048">
    <property type="reaction ID" value="UER00072"/>
</dbReference>
<comment type="similarity">
    <text evidence="4 14">Belongs to the isocitrate and isopropylmalate dehydrogenases family. LeuB type 1 subfamily.</text>
</comment>
<protein>
    <recommendedName>
        <fullName evidence="14">3-isopropylmalate dehydrogenase</fullName>
        <ecNumber evidence="14">1.1.1.85</ecNumber>
    </recommendedName>
    <alternativeName>
        <fullName evidence="14">3-IPM-DH</fullName>
    </alternativeName>
    <alternativeName>
        <fullName evidence="14">Beta-IPM dehydrogenase</fullName>
        <shortName evidence="14">IMDH</shortName>
    </alternativeName>
</protein>
<evidence type="ECO:0000256" key="7">
    <source>
        <dbReference type="ARBA" id="ARBA00022605"/>
    </source>
</evidence>
<evidence type="ECO:0000256" key="6">
    <source>
        <dbReference type="ARBA" id="ARBA00022430"/>
    </source>
</evidence>
<dbReference type="GO" id="GO:0009098">
    <property type="term" value="P:L-leucine biosynthetic process"/>
    <property type="evidence" value="ECO:0007669"/>
    <property type="project" value="UniProtKB-UniRule"/>
</dbReference>
<comment type="cofactor">
    <cofactor evidence="14 15">
        <name>Mg(2+)</name>
        <dbReference type="ChEBI" id="CHEBI:18420"/>
    </cofactor>
    <cofactor evidence="14 15">
        <name>Mn(2+)</name>
        <dbReference type="ChEBI" id="CHEBI:29035"/>
    </cofactor>
    <text evidence="14 15">Binds 1 Mg(2+) or Mn(2+) ion per subunit.</text>
</comment>
<evidence type="ECO:0000256" key="5">
    <source>
        <dbReference type="ARBA" id="ARBA00011738"/>
    </source>
</evidence>
<feature type="binding site" evidence="14">
    <location>
        <position position="163"/>
    </location>
    <ligand>
        <name>substrate</name>
    </ligand>
</feature>
<comment type="subunit">
    <text evidence="5 14 15">Homodimer.</text>
</comment>
<sequence>MCNKRAAALARKNSCIKQSYKRTNTLKKMEKKIAVILGDGIGPEVTQQSIKVLNAIASRFGHAFEYSYGIMGADAIDKTGNPLPDETIETCLNSDAILFGAIGHPKYDNDPTAKVRPEQGLLKLRKALQLYANIRPVTTYRALQHLSPLKAKQLEGVDFIVFRELTGGIYFGKKELSSDQQTAVDECTYTSAEIERVTRLAFKYALGRKKKLTLVDKANVLETSRLWRKVVQQIAADYPEVAVDYMFVDNAAMQIILNPAQFDVVLTENMFGDIISDEASVLSGSLGLLPSASVGNTVALFEPIHGSYPQAAGKDIANPLGSILSAAMLLDHFQLNDEAEAVRIAVDWTLANGFVSKDIDAVNNYSTTAIGDLIADHIERHANAERRTNASLNRSTII</sequence>
<keyword evidence="12 14" id="KW-0464">Manganese</keyword>
<evidence type="ECO:0000313" key="18">
    <source>
        <dbReference type="Proteomes" id="UP000190888"/>
    </source>
</evidence>
<feature type="binding site" evidence="14">
    <location>
        <position position="249"/>
    </location>
    <ligand>
        <name>substrate</name>
    </ligand>
</feature>
<dbReference type="FunFam" id="3.40.718.10:FF:000006">
    <property type="entry name" value="3-isopropylmalate dehydrogenase"/>
    <property type="match status" value="1"/>
</dbReference>
<evidence type="ECO:0000256" key="8">
    <source>
        <dbReference type="ARBA" id="ARBA00022723"/>
    </source>
</evidence>
<comment type="caution">
    <text evidence="14">Lacks conserved residue(s) required for the propagation of feature annotation.</text>
</comment>
<evidence type="ECO:0000256" key="3">
    <source>
        <dbReference type="ARBA" id="ARBA00004762"/>
    </source>
</evidence>
<feature type="site" description="Important for catalysis" evidence="14">
    <location>
        <position position="217"/>
    </location>
</feature>